<feature type="domain" description="Type II secretion system protein GspC N-terminal" evidence="9">
    <location>
        <begin position="10"/>
        <end position="125"/>
    </location>
</feature>
<keyword evidence="5" id="KW-0812">Transmembrane</keyword>
<keyword evidence="2" id="KW-0813">Transport</keyword>
<evidence type="ECO:0000313" key="10">
    <source>
        <dbReference type="EMBL" id="OYQ24056.1"/>
    </source>
</evidence>
<dbReference type="Pfam" id="PF11356">
    <property type="entry name" value="T2SSC"/>
    <property type="match status" value="1"/>
</dbReference>
<evidence type="ECO:0000256" key="3">
    <source>
        <dbReference type="ARBA" id="ARBA00022475"/>
    </source>
</evidence>
<evidence type="ECO:0000256" key="5">
    <source>
        <dbReference type="ARBA" id="ARBA00022692"/>
    </source>
</evidence>
<evidence type="ECO:0000256" key="2">
    <source>
        <dbReference type="ARBA" id="ARBA00022448"/>
    </source>
</evidence>
<dbReference type="OrthoDB" id="9812912at2"/>
<comment type="caution">
    <text evidence="10">The sequence shown here is derived from an EMBL/GenBank/DDBJ whole genome shotgun (WGS) entry which is preliminary data.</text>
</comment>
<keyword evidence="11" id="KW-1185">Reference proteome</keyword>
<proteinExistence type="predicted"/>
<sequence length="138" mass="13650">MRAGEALGWALAGLLLARAIWLAINPAGPLGAVQAPAAAALAGVAVDPFFPQAATPADAVSSLDLTLVGTRVDAASGRGSAIIATPDGQQQSFGSGDEIMPGVRLVAVAFDSVTLDRGGARETLYIDQSGPAPGGDGK</sequence>
<evidence type="ECO:0000256" key="6">
    <source>
        <dbReference type="ARBA" id="ARBA00022927"/>
    </source>
</evidence>
<dbReference type="EMBL" id="NOXT01000126">
    <property type="protein sequence ID" value="OYQ24056.1"/>
    <property type="molecule type" value="Genomic_DNA"/>
</dbReference>
<keyword evidence="8" id="KW-0472">Membrane</keyword>
<evidence type="ECO:0000256" key="8">
    <source>
        <dbReference type="ARBA" id="ARBA00023136"/>
    </source>
</evidence>
<keyword evidence="7" id="KW-1133">Transmembrane helix</keyword>
<organism evidence="10 11">
    <name type="scientific">Sandarakinorhabdus cyanobacteriorum</name>
    <dbReference type="NCBI Taxonomy" id="1981098"/>
    <lineage>
        <taxon>Bacteria</taxon>
        <taxon>Pseudomonadati</taxon>
        <taxon>Pseudomonadota</taxon>
        <taxon>Alphaproteobacteria</taxon>
        <taxon>Sphingomonadales</taxon>
        <taxon>Sphingosinicellaceae</taxon>
        <taxon>Sandarakinorhabdus</taxon>
    </lineage>
</organism>
<keyword evidence="4" id="KW-0997">Cell inner membrane</keyword>
<keyword evidence="3" id="KW-1003">Cell membrane</keyword>
<evidence type="ECO:0000313" key="11">
    <source>
        <dbReference type="Proteomes" id="UP000216991"/>
    </source>
</evidence>
<evidence type="ECO:0000256" key="4">
    <source>
        <dbReference type="ARBA" id="ARBA00022519"/>
    </source>
</evidence>
<dbReference type="GO" id="GO:0015031">
    <property type="term" value="P:protein transport"/>
    <property type="evidence" value="ECO:0007669"/>
    <property type="project" value="UniProtKB-KW"/>
</dbReference>
<keyword evidence="6" id="KW-0653">Protein transport</keyword>
<accession>A0A255Y4B0</accession>
<evidence type="ECO:0000259" key="9">
    <source>
        <dbReference type="Pfam" id="PF11356"/>
    </source>
</evidence>
<gene>
    <name evidence="10" type="ORF">CHU93_16490</name>
</gene>
<protein>
    <recommendedName>
        <fullName evidence="9">Type II secretion system protein GspC N-terminal domain-containing protein</fullName>
    </recommendedName>
</protein>
<evidence type="ECO:0000256" key="1">
    <source>
        <dbReference type="ARBA" id="ARBA00004533"/>
    </source>
</evidence>
<comment type="subcellular location">
    <subcellularLocation>
        <location evidence="1">Cell inner membrane</location>
    </subcellularLocation>
</comment>
<name>A0A255Y4B0_9SPHN</name>
<dbReference type="AlphaFoldDB" id="A0A255Y4B0"/>
<dbReference type="InterPro" id="IPR024961">
    <property type="entry name" value="T2SS_GspC_N"/>
</dbReference>
<dbReference type="GO" id="GO:0005886">
    <property type="term" value="C:plasma membrane"/>
    <property type="evidence" value="ECO:0007669"/>
    <property type="project" value="UniProtKB-SubCell"/>
</dbReference>
<dbReference type="Proteomes" id="UP000216991">
    <property type="component" value="Unassembled WGS sequence"/>
</dbReference>
<evidence type="ECO:0000256" key="7">
    <source>
        <dbReference type="ARBA" id="ARBA00022989"/>
    </source>
</evidence>
<reference evidence="10 11" key="1">
    <citation type="submission" date="2017-07" db="EMBL/GenBank/DDBJ databases">
        <title>Sandarakinorhabdus cyanobacteriorum sp. nov., a novel bacterium isolated from cyanobacterial aggregates in a eutrophic lake.</title>
        <authorList>
            <person name="Cai H."/>
        </authorList>
    </citation>
    <scope>NUCLEOTIDE SEQUENCE [LARGE SCALE GENOMIC DNA]</scope>
    <source>
        <strain evidence="10 11">TH057</strain>
    </source>
</reference>
<dbReference type="Gene3D" id="2.30.30.830">
    <property type="match status" value="1"/>
</dbReference>